<protein>
    <recommendedName>
        <fullName evidence="1">CID domain-containing protein</fullName>
    </recommendedName>
</protein>
<dbReference type="Pfam" id="PF12243">
    <property type="entry name" value="CTK3"/>
    <property type="match status" value="1"/>
</dbReference>
<dbReference type="InterPro" id="IPR042326">
    <property type="entry name" value="Ctk3"/>
</dbReference>
<proteinExistence type="predicted"/>
<dbReference type="PANTHER" id="PTHR28291:SF1">
    <property type="entry name" value="CTD KINASE SUBUNIT GAMMA"/>
    <property type="match status" value="1"/>
</dbReference>
<gene>
    <name evidence="2" type="ORF">CANVERA_P3586</name>
</gene>
<dbReference type="AlphaFoldDB" id="A0A9W4XHJ2"/>
<dbReference type="PROSITE" id="PS51391">
    <property type="entry name" value="CID"/>
    <property type="match status" value="1"/>
</dbReference>
<dbReference type="GO" id="GO:0032786">
    <property type="term" value="P:positive regulation of DNA-templated transcription, elongation"/>
    <property type="evidence" value="ECO:0007669"/>
    <property type="project" value="InterPro"/>
</dbReference>
<feature type="domain" description="CID" evidence="1">
    <location>
        <begin position="2"/>
        <end position="144"/>
    </location>
</feature>
<name>A0A9W4XHJ2_9ASCO</name>
<evidence type="ECO:0000313" key="3">
    <source>
        <dbReference type="Proteomes" id="UP001152885"/>
    </source>
</evidence>
<dbReference type="Pfam" id="PF12350">
    <property type="entry name" value="CTK3_C"/>
    <property type="match status" value="1"/>
</dbReference>
<keyword evidence="3" id="KW-1185">Reference proteome</keyword>
<dbReference type="InterPro" id="IPR024638">
    <property type="entry name" value="Ctk3_N"/>
</dbReference>
<evidence type="ECO:0000259" key="1">
    <source>
        <dbReference type="PROSITE" id="PS51391"/>
    </source>
</evidence>
<dbReference type="GO" id="GO:0070692">
    <property type="term" value="C:CTDK-1 complex"/>
    <property type="evidence" value="ECO:0007669"/>
    <property type="project" value="InterPro"/>
</dbReference>
<dbReference type="Proteomes" id="UP001152885">
    <property type="component" value="Unassembled WGS sequence"/>
</dbReference>
<dbReference type="InterPro" id="IPR006569">
    <property type="entry name" value="CID_dom"/>
</dbReference>
<dbReference type="InterPro" id="IPR024637">
    <property type="entry name" value="Ctk3_C"/>
</dbReference>
<dbReference type="EMBL" id="CANTUO010000003">
    <property type="protein sequence ID" value="CAI5759077.1"/>
    <property type="molecule type" value="Genomic_DNA"/>
</dbReference>
<dbReference type="GO" id="GO:0045943">
    <property type="term" value="P:positive regulation of transcription by RNA polymerase I"/>
    <property type="evidence" value="ECO:0007669"/>
    <property type="project" value="TreeGrafter"/>
</dbReference>
<evidence type="ECO:0000313" key="2">
    <source>
        <dbReference type="EMBL" id="CAI5759077.1"/>
    </source>
</evidence>
<reference evidence="2" key="1">
    <citation type="submission" date="2022-12" db="EMBL/GenBank/DDBJ databases">
        <authorList>
            <person name="Brejova B."/>
        </authorList>
    </citation>
    <scope>NUCLEOTIDE SEQUENCE</scope>
</reference>
<dbReference type="PANTHER" id="PTHR28291">
    <property type="entry name" value="CTD KINASE SUBUNIT GAMMA"/>
    <property type="match status" value="1"/>
</dbReference>
<dbReference type="OrthoDB" id="21266at2759"/>
<accession>A0A9W4XHJ2</accession>
<organism evidence="2 3">
    <name type="scientific">Candida verbasci</name>
    <dbReference type="NCBI Taxonomy" id="1227364"/>
    <lineage>
        <taxon>Eukaryota</taxon>
        <taxon>Fungi</taxon>
        <taxon>Dikarya</taxon>
        <taxon>Ascomycota</taxon>
        <taxon>Saccharomycotina</taxon>
        <taxon>Pichiomycetes</taxon>
        <taxon>Debaryomycetaceae</taxon>
        <taxon>Candida/Lodderomyces clade</taxon>
        <taxon>Candida</taxon>
    </lineage>
</organism>
<sequence length="280" mass="32997">MDSFDIANQFAQLLRNLTPQIGVLNKAATFALKNSDNEDYLFPTILNVLHDKNLNINQKSTIFQFIDVLIDEAHKYNGAYVKNIEKILPAIIKNICVSSSNMFNVYQSLCSISKHFKINVKEYEDKFYTDLLTEEDKKLIEENGQIESKKFDDHGLILAWKILLERKRRSQFERAKLLRSNPIHETVEEDELFKVKSKDKYALSKRQILSRLEDDRELHKRSKENLWNVNRDKSVLTEQEFKDHYWNKFNALNDEEGKEFFNALSDLNDLVSASYKDQQY</sequence>
<comment type="caution">
    <text evidence="2">The sequence shown here is derived from an EMBL/GenBank/DDBJ whole genome shotgun (WGS) entry which is preliminary data.</text>
</comment>